<gene>
    <name evidence="6" type="ORF">IAC53_05960</name>
</gene>
<proteinExistence type="inferred from homology"/>
<dbReference type="Gene3D" id="3.30.420.40">
    <property type="match status" value="2"/>
</dbReference>
<dbReference type="GO" id="GO:0005975">
    <property type="term" value="P:carbohydrate metabolic process"/>
    <property type="evidence" value="ECO:0007669"/>
    <property type="project" value="InterPro"/>
</dbReference>
<comment type="caution">
    <text evidence="6">The sequence shown here is derived from an EMBL/GenBank/DDBJ whole genome shotgun (WGS) entry which is preliminary data.</text>
</comment>
<dbReference type="Pfam" id="PF00370">
    <property type="entry name" value="FGGY_N"/>
    <property type="match status" value="1"/>
</dbReference>
<dbReference type="CDD" id="cd07809">
    <property type="entry name" value="ASKHA_NBD_FGGY_BaXK-like"/>
    <property type="match status" value="1"/>
</dbReference>
<organism evidence="6 7">
    <name type="scientific">Candidatus Fimenecus excrementigallinarum</name>
    <dbReference type="NCBI Taxonomy" id="2840816"/>
    <lineage>
        <taxon>Bacteria</taxon>
        <taxon>Bacillati</taxon>
        <taxon>Bacillota</taxon>
        <taxon>Clostridia</taxon>
        <taxon>Candidatus Fimenecus</taxon>
    </lineage>
</organism>
<feature type="domain" description="Carbohydrate kinase FGGY C-terminal" evidence="5">
    <location>
        <begin position="277"/>
        <end position="475"/>
    </location>
</feature>
<dbReference type="Pfam" id="PF02782">
    <property type="entry name" value="FGGY_C"/>
    <property type="match status" value="1"/>
</dbReference>
<comment type="similarity">
    <text evidence="1">Belongs to the FGGY kinase family.</text>
</comment>
<name>A0A9D1LDX2_9FIRM</name>
<reference evidence="6" key="1">
    <citation type="submission" date="2020-10" db="EMBL/GenBank/DDBJ databases">
        <authorList>
            <person name="Gilroy R."/>
        </authorList>
    </citation>
    <scope>NUCLEOTIDE SEQUENCE</scope>
    <source>
        <strain evidence="6">ChiGjej1B1-19959</strain>
    </source>
</reference>
<dbReference type="AlphaFoldDB" id="A0A9D1LDX2"/>
<accession>A0A9D1LDX2</accession>
<keyword evidence="2" id="KW-0808">Transferase</keyword>
<evidence type="ECO:0000313" key="7">
    <source>
        <dbReference type="Proteomes" id="UP000824071"/>
    </source>
</evidence>
<evidence type="ECO:0000256" key="2">
    <source>
        <dbReference type="ARBA" id="ARBA00022679"/>
    </source>
</evidence>
<dbReference type="InterPro" id="IPR018484">
    <property type="entry name" value="FGGY_N"/>
</dbReference>
<feature type="domain" description="Carbohydrate kinase FGGY N-terminal" evidence="4">
    <location>
        <begin position="17"/>
        <end position="240"/>
    </location>
</feature>
<dbReference type="SUPFAM" id="SSF53067">
    <property type="entry name" value="Actin-like ATPase domain"/>
    <property type="match status" value="2"/>
</dbReference>
<dbReference type="InterPro" id="IPR050406">
    <property type="entry name" value="FGGY_Carb_Kinase"/>
</dbReference>
<dbReference type="EMBL" id="DVMW01000036">
    <property type="protein sequence ID" value="HIU36129.1"/>
    <property type="molecule type" value="Genomic_DNA"/>
</dbReference>
<dbReference type="PANTHER" id="PTHR43095:SF5">
    <property type="entry name" value="XYLULOSE KINASE"/>
    <property type="match status" value="1"/>
</dbReference>
<evidence type="ECO:0000256" key="1">
    <source>
        <dbReference type="ARBA" id="ARBA00009156"/>
    </source>
</evidence>
<evidence type="ECO:0000313" key="6">
    <source>
        <dbReference type="EMBL" id="HIU36129.1"/>
    </source>
</evidence>
<evidence type="ECO:0000259" key="4">
    <source>
        <dbReference type="Pfam" id="PF00370"/>
    </source>
</evidence>
<sequence length="532" mass="56071">MDLAGARAAIAAGQTALGVEFGSTRIKATLIGPDFAPLAGGAHDWENRLVDGVWSYALEDVESGVQAAFAALMREVKAAYGVPLTRLGAVGVSAMMHGYLAFDKAGRLLVPFRTWRNTMTEREAAELSALFGFNIPQRWSVAHLYRALLEREPHVADLDHIQTLAGYVHETLTGVRAVGVGEASGMFPIDSAACDYDREMLEKFDKKAAGLGLSKPLRELLPGVLTAGEAAGRLTESGARYLDPTGVLQPGALCCPPEGDAGTGMVATNSVSTGTGNVSAGTSIFAMAVLPHPLSKPYPEIDMVTTPAGSPVAMVHCNTCTSDLDAWARLFGDLLETAGAALSKAQLYDLLYQSALAGDADCGGLLNFNYFAGEPVTGLDSGCPLFLRPAESRLTLPNFMRAQIFSALATLRIGMDILFEQENLTLTRLCGHGGLFKTPVVGQKLLAGALHTPVTVLSTAGEGGAWGAALLAAFALWKAPGEPLETFLQTRVFGENAGETVAPEAHETAGFNAFLQRYRAALPVEKQAAALF</sequence>
<dbReference type="InterPro" id="IPR043129">
    <property type="entry name" value="ATPase_NBD"/>
</dbReference>
<evidence type="ECO:0000259" key="5">
    <source>
        <dbReference type="Pfam" id="PF02782"/>
    </source>
</evidence>
<protein>
    <submittedName>
        <fullName evidence="6">ATPase</fullName>
    </submittedName>
</protein>
<keyword evidence="3" id="KW-0418">Kinase</keyword>
<dbReference type="GO" id="GO:0016301">
    <property type="term" value="F:kinase activity"/>
    <property type="evidence" value="ECO:0007669"/>
    <property type="project" value="UniProtKB-KW"/>
</dbReference>
<dbReference type="PANTHER" id="PTHR43095">
    <property type="entry name" value="SUGAR KINASE"/>
    <property type="match status" value="1"/>
</dbReference>
<dbReference type="InterPro" id="IPR018485">
    <property type="entry name" value="FGGY_C"/>
</dbReference>
<reference evidence="6" key="2">
    <citation type="journal article" date="2021" name="PeerJ">
        <title>Extensive microbial diversity within the chicken gut microbiome revealed by metagenomics and culture.</title>
        <authorList>
            <person name="Gilroy R."/>
            <person name="Ravi A."/>
            <person name="Getino M."/>
            <person name="Pursley I."/>
            <person name="Horton D.L."/>
            <person name="Alikhan N.F."/>
            <person name="Baker D."/>
            <person name="Gharbi K."/>
            <person name="Hall N."/>
            <person name="Watson M."/>
            <person name="Adriaenssens E.M."/>
            <person name="Foster-Nyarko E."/>
            <person name="Jarju S."/>
            <person name="Secka A."/>
            <person name="Antonio M."/>
            <person name="Oren A."/>
            <person name="Chaudhuri R.R."/>
            <person name="La Ragione R."/>
            <person name="Hildebrand F."/>
            <person name="Pallen M.J."/>
        </authorList>
    </citation>
    <scope>NUCLEOTIDE SEQUENCE</scope>
    <source>
        <strain evidence="6">ChiGjej1B1-19959</strain>
    </source>
</reference>
<evidence type="ECO:0000256" key="3">
    <source>
        <dbReference type="ARBA" id="ARBA00022777"/>
    </source>
</evidence>
<dbReference type="Proteomes" id="UP000824071">
    <property type="component" value="Unassembled WGS sequence"/>
</dbReference>